<gene>
    <name evidence="7" type="ORF">DXH78_06700</name>
</gene>
<organism evidence="7 8">
    <name type="scientific">Undibacter mobilis</name>
    <dbReference type="NCBI Taxonomy" id="2292256"/>
    <lineage>
        <taxon>Bacteria</taxon>
        <taxon>Pseudomonadati</taxon>
        <taxon>Pseudomonadota</taxon>
        <taxon>Alphaproteobacteria</taxon>
        <taxon>Hyphomicrobiales</taxon>
        <taxon>Nitrobacteraceae</taxon>
        <taxon>Undibacter</taxon>
    </lineage>
</organism>
<keyword evidence="2" id="KW-0285">Flavoprotein</keyword>
<reference evidence="8" key="1">
    <citation type="submission" date="2018-08" db="EMBL/GenBank/DDBJ databases">
        <authorList>
            <person name="Kim S.-J."/>
            <person name="Jung G.-Y."/>
        </authorList>
    </citation>
    <scope>NUCLEOTIDE SEQUENCE [LARGE SCALE GENOMIC DNA]</scope>
    <source>
        <strain evidence="8">GY_H</strain>
    </source>
</reference>
<accession>A0A371B9W4</accession>
<evidence type="ECO:0000256" key="2">
    <source>
        <dbReference type="ARBA" id="ARBA00022630"/>
    </source>
</evidence>
<evidence type="ECO:0000256" key="5">
    <source>
        <dbReference type="ARBA" id="ARBA00023033"/>
    </source>
</evidence>
<dbReference type="Pfam" id="PF01494">
    <property type="entry name" value="FAD_binding_3"/>
    <property type="match status" value="1"/>
</dbReference>
<protein>
    <submittedName>
        <fullName evidence="7">Salicylate 1-monooxygenase</fullName>
    </submittedName>
</protein>
<dbReference type="PANTHER" id="PTHR13789">
    <property type="entry name" value="MONOOXYGENASE"/>
    <property type="match status" value="1"/>
</dbReference>
<comment type="caution">
    <text evidence="7">The sequence shown here is derived from an EMBL/GenBank/DDBJ whole genome shotgun (WGS) entry which is preliminary data.</text>
</comment>
<keyword evidence="5 7" id="KW-0503">Monooxygenase</keyword>
<proteinExistence type="predicted"/>
<dbReference type="EMBL" id="QRGO01000001">
    <property type="protein sequence ID" value="RDV04297.1"/>
    <property type="molecule type" value="Genomic_DNA"/>
</dbReference>
<dbReference type="PRINTS" id="PR00420">
    <property type="entry name" value="RNGMNOXGNASE"/>
</dbReference>
<keyword evidence="8" id="KW-1185">Reference proteome</keyword>
<dbReference type="Gene3D" id="3.50.50.60">
    <property type="entry name" value="FAD/NAD(P)-binding domain"/>
    <property type="match status" value="1"/>
</dbReference>
<evidence type="ECO:0000256" key="4">
    <source>
        <dbReference type="ARBA" id="ARBA00023002"/>
    </source>
</evidence>
<dbReference type="OrthoDB" id="4230779at2"/>
<dbReference type="SUPFAM" id="SSF51905">
    <property type="entry name" value="FAD/NAD(P)-binding domain"/>
    <property type="match status" value="1"/>
</dbReference>
<dbReference type="SUPFAM" id="SSF54373">
    <property type="entry name" value="FAD-linked reductases, C-terminal domain"/>
    <property type="match status" value="1"/>
</dbReference>
<dbReference type="GO" id="GO:0004497">
    <property type="term" value="F:monooxygenase activity"/>
    <property type="evidence" value="ECO:0007669"/>
    <property type="project" value="UniProtKB-KW"/>
</dbReference>
<feature type="domain" description="FAD-binding" evidence="6">
    <location>
        <begin position="5"/>
        <end position="339"/>
    </location>
</feature>
<dbReference type="InterPro" id="IPR002938">
    <property type="entry name" value="FAD-bd"/>
</dbReference>
<dbReference type="Proteomes" id="UP000263993">
    <property type="component" value="Unassembled WGS sequence"/>
</dbReference>
<evidence type="ECO:0000256" key="3">
    <source>
        <dbReference type="ARBA" id="ARBA00022827"/>
    </source>
</evidence>
<dbReference type="PANTHER" id="PTHR13789:SF318">
    <property type="entry name" value="GERANYLGERANYL DIPHOSPHATE REDUCTASE"/>
    <property type="match status" value="1"/>
</dbReference>
<dbReference type="InterPro" id="IPR036188">
    <property type="entry name" value="FAD/NAD-bd_sf"/>
</dbReference>
<evidence type="ECO:0000313" key="7">
    <source>
        <dbReference type="EMBL" id="RDV04297.1"/>
    </source>
</evidence>
<evidence type="ECO:0000259" key="6">
    <source>
        <dbReference type="Pfam" id="PF01494"/>
    </source>
</evidence>
<dbReference type="InterPro" id="IPR050493">
    <property type="entry name" value="FAD-dep_Monooxygenase_BioMet"/>
</dbReference>
<dbReference type="AlphaFoldDB" id="A0A371B9W4"/>
<evidence type="ECO:0000313" key="8">
    <source>
        <dbReference type="Proteomes" id="UP000263993"/>
    </source>
</evidence>
<evidence type="ECO:0000256" key="1">
    <source>
        <dbReference type="ARBA" id="ARBA00001974"/>
    </source>
</evidence>
<keyword evidence="3" id="KW-0274">FAD</keyword>
<name>A0A371B9W4_9BRAD</name>
<dbReference type="GO" id="GO:0071949">
    <property type="term" value="F:FAD binding"/>
    <property type="evidence" value="ECO:0007669"/>
    <property type="project" value="InterPro"/>
</dbReference>
<keyword evidence="4" id="KW-0560">Oxidoreductase</keyword>
<comment type="cofactor">
    <cofactor evidence="1">
        <name>FAD</name>
        <dbReference type="ChEBI" id="CHEBI:57692"/>
    </cofactor>
</comment>
<dbReference type="RefSeq" id="WP_115516324.1">
    <property type="nucleotide sequence ID" value="NZ_QRGO01000001.1"/>
</dbReference>
<sequence>MARKLRVAIVGGGLGGLAVAQALRGKAEVVIIEQSAQFGEVGAGINVSPNCVKVLREFGLESRLRQSAFEPAFHVFRDWKSGRCLFRADIKGEYEKRFNAPHLSVHRADLHNILSTGLPDASLRFGVRCIAVAQSENSAVAILESGEEVEADVVVGADGIKSAVRGSLFGEDEPEFTGNVAWRFTVPEESLVEPIEPAVTNWLGPGGHVVHYYVRSGRLVNVIAVYETQQWTAESWTQSGDRDELLGIFDRWNPKLITLFKRAGSYYKWGLFDRPPLGAWSVGRITLLGDAAHPMLPFLGQGAAMALEDGLALGLLLSQGRPVAESLHLYERLRLPRTSRAQLGSRGRAAENHLRSPLARLKRNLKFKLRKFINPHSTLHNGEWLYSYDVRNAVGGLG</sequence>